<comment type="caution">
    <text evidence="1">The sequence shown here is derived from an EMBL/GenBank/DDBJ whole genome shotgun (WGS) entry which is preliminary data.</text>
</comment>
<protein>
    <submittedName>
        <fullName evidence="1">Uncharacterized protein</fullName>
    </submittedName>
</protein>
<proteinExistence type="predicted"/>
<keyword evidence="2" id="KW-1185">Reference proteome</keyword>
<evidence type="ECO:0000313" key="1">
    <source>
        <dbReference type="EMBL" id="KAK9241214.1"/>
    </source>
</evidence>
<gene>
    <name evidence="1" type="ORF">V1525DRAFT_392457</name>
</gene>
<evidence type="ECO:0000313" key="2">
    <source>
        <dbReference type="Proteomes" id="UP001433508"/>
    </source>
</evidence>
<name>A0ACC3TCQ2_LIPKO</name>
<reference evidence="2" key="1">
    <citation type="journal article" date="2024" name="Front. Bioeng. Biotechnol.">
        <title>Genome-scale model development and genomic sequencing of the oleaginous clade Lipomyces.</title>
        <authorList>
            <person name="Czajka J.J."/>
            <person name="Han Y."/>
            <person name="Kim J."/>
            <person name="Mondo S.J."/>
            <person name="Hofstad B.A."/>
            <person name="Robles A."/>
            <person name="Haridas S."/>
            <person name="Riley R."/>
            <person name="LaButti K."/>
            <person name="Pangilinan J."/>
            <person name="Andreopoulos W."/>
            <person name="Lipzen A."/>
            <person name="Yan J."/>
            <person name="Wang M."/>
            <person name="Ng V."/>
            <person name="Grigoriev I.V."/>
            <person name="Spatafora J.W."/>
            <person name="Magnuson J.K."/>
            <person name="Baker S.E."/>
            <person name="Pomraning K.R."/>
        </authorList>
    </citation>
    <scope>NUCLEOTIDE SEQUENCE [LARGE SCALE GENOMIC DNA]</scope>
    <source>
        <strain evidence="2">CBS 7786</strain>
    </source>
</reference>
<dbReference type="EMBL" id="MU971335">
    <property type="protein sequence ID" value="KAK9241214.1"/>
    <property type="molecule type" value="Genomic_DNA"/>
</dbReference>
<organism evidence="1 2">
    <name type="scientific">Lipomyces kononenkoae</name>
    <name type="common">Yeast</name>
    <dbReference type="NCBI Taxonomy" id="34357"/>
    <lineage>
        <taxon>Eukaryota</taxon>
        <taxon>Fungi</taxon>
        <taxon>Dikarya</taxon>
        <taxon>Ascomycota</taxon>
        <taxon>Saccharomycotina</taxon>
        <taxon>Lipomycetes</taxon>
        <taxon>Lipomycetales</taxon>
        <taxon>Lipomycetaceae</taxon>
        <taxon>Lipomyces</taxon>
    </lineage>
</organism>
<sequence>MMSHLRRAWKKRFPEVDETDSPEGDIVYLDEQQQDELIISLREENESLNLQYRIAFTIITLIQTPIFLFHPVLKHQGKYMLTILAFTSLLVTAFVMHTTPISRSALAGTIAAEAANTDLFAAAADPASLSLIRRFGFTNSQIIILLNAVLGALIAGIAYMKFSPLTGIDYVWFSPLGSICAVVLVRGWMREGDVDSLEQFRYKYKGA</sequence>
<accession>A0ACC3TCQ2</accession>
<dbReference type="Proteomes" id="UP001433508">
    <property type="component" value="Unassembled WGS sequence"/>
</dbReference>